<evidence type="ECO:0000256" key="1">
    <source>
        <dbReference type="ARBA" id="ARBA00010923"/>
    </source>
</evidence>
<protein>
    <submittedName>
        <fullName evidence="5">Restriction endonuclease subunit S</fullName>
        <ecNumber evidence="5">3.1.21.-</ecNumber>
    </submittedName>
</protein>
<dbReference type="RefSeq" id="WP_317846514.1">
    <property type="nucleotide sequence ID" value="NZ_CP136964.1"/>
</dbReference>
<evidence type="ECO:0000256" key="2">
    <source>
        <dbReference type="ARBA" id="ARBA00022747"/>
    </source>
</evidence>
<reference evidence="5 6" key="2">
    <citation type="submission" date="2023-10" db="EMBL/GenBank/DDBJ databases">
        <authorList>
            <person name="Choi B."/>
        </authorList>
    </citation>
    <scope>NUCLEOTIDE SEQUENCE [LARGE SCALE GENOMIC DNA]</scope>
    <source>
        <strain evidence="5 6">UMB0959</strain>
    </source>
</reference>
<dbReference type="InterPro" id="IPR000055">
    <property type="entry name" value="Restrct_endonuc_typeI_TRD"/>
</dbReference>
<dbReference type="CDD" id="cd17278">
    <property type="entry name" value="RMtype1_S_LdeBORF1052P-TRD2-CR2"/>
    <property type="match status" value="1"/>
</dbReference>
<keyword evidence="5" id="KW-0378">Hydrolase</keyword>
<keyword evidence="2" id="KW-0680">Restriction system</keyword>
<feature type="domain" description="Type I restriction modification DNA specificity" evidence="4">
    <location>
        <begin position="20"/>
        <end position="202"/>
    </location>
</feature>
<dbReference type="Gene3D" id="3.90.220.20">
    <property type="entry name" value="DNA methylase specificity domains"/>
    <property type="match status" value="2"/>
</dbReference>
<dbReference type="EC" id="3.1.21.-" evidence="5"/>
<accession>A0AAF1BUT3</accession>
<gene>
    <name evidence="5" type="ORF">CJ229_005015</name>
</gene>
<dbReference type="REBASE" id="772684">
    <property type="entry name" value="S1.Nma9ORF5020P"/>
</dbReference>
<dbReference type="GO" id="GO:0003677">
    <property type="term" value="F:DNA binding"/>
    <property type="evidence" value="ECO:0007669"/>
    <property type="project" value="UniProtKB-KW"/>
</dbReference>
<sequence>MIKQGEQRLVPKLRFKGFSEDWEQCKLGELGKDYSGLTGKTKKDFGHGESLYVPYKNIFNNHIVDVDNLEKVNVSSKQNKVKYGDIFFTISSEVPEEVGMSSVIGKDINNLYLNSFSFGLRPYEKSELDMIFSSYLFRTLTFRKKMYILAQGISRYNISKANVMKLEIALPSVNEQKKIGRLLYKLDSMITLHNLKKEKIEKLKLDLVRRLDFSLIEESDEVVLGDLIEIKSGYGFKSEEFSNNGIPLVRISDIDSGIVKKPGTFIKEDSKYIDFLIKSGDYLIAMSGATTGKIGRYTLNHDAYCNQRIGIIRGIENKIDNNYLEYVLHSSKFQHYISTQWGAGAQPNINLKQIKDYKLRLPKLSEQKLIGSIFANLNRQKDIHKVEQLLSLKELYLNKLFI</sequence>
<dbReference type="Pfam" id="PF01420">
    <property type="entry name" value="Methylase_S"/>
    <property type="match status" value="2"/>
</dbReference>
<dbReference type="InterPro" id="IPR052021">
    <property type="entry name" value="Type-I_RS_S_subunit"/>
</dbReference>
<proteinExistence type="inferred from homology"/>
<feature type="domain" description="Type I restriction modification DNA specificity" evidence="4">
    <location>
        <begin position="217"/>
        <end position="389"/>
    </location>
</feature>
<evidence type="ECO:0000259" key="4">
    <source>
        <dbReference type="Pfam" id="PF01420"/>
    </source>
</evidence>
<name>A0AAF1BUT3_9STAP</name>
<dbReference type="GO" id="GO:0004519">
    <property type="term" value="F:endonuclease activity"/>
    <property type="evidence" value="ECO:0007669"/>
    <property type="project" value="UniProtKB-KW"/>
</dbReference>
<dbReference type="PANTHER" id="PTHR30408">
    <property type="entry name" value="TYPE-1 RESTRICTION ENZYME ECOKI SPECIFICITY PROTEIN"/>
    <property type="match status" value="1"/>
</dbReference>
<dbReference type="KEGG" id="nmy:CJ229_005015"/>
<keyword evidence="5" id="KW-0540">Nuclease</keyword>
<organism evidence="5 6">
    <name type="scientific">Nosocomiicoccus massiliensis</name>
    <dbReference type="NCBI Taxonomy" id="1232430"/>
    <lineage>
        <taxon>Bacteria</taxon>
        <taxon>Bacillati</taxon>
        <taxon>Bacillota</taxon>
        <taxon>Bacilli</taxon>
        <taxon>Bacillales</taxon>
        <taxon>Staphylococcaceae</taxon>
        <taxon>Nosocomiicoccus</taxon>
    </lineage>
</organism>
<comment type="similarity">
    <text evidence="1">Belongs to the type-I restriction system S methylase family.</text>
</comment>
<dbReference type="Proteomes" id="UP000243626">
    <property type="component" value="Chromosome"/>
</dbReference>
<dbReference type="EMBL" id="CP136964">
    <property type="protein sequence ID" value="WOS95466.1"/>
    <property type="molecule type" value="Genomic_DNA"/>
</dbReference>
<reference evidence="6" key="1">
    <citation type="submission" date="2017-09" db="EMBL/GenBank/DDBJ databases">
        <title>Bacterial strain isolated from the female urinary microbiota.</title>
        <authorList>
            <person name="Thomas-White K."/>
            <person name="Kumar N."/>
            <person name="Forster S."/>
            <person name="Putonti C."/>
            <person name="Lawley T."/>
            <person name="Wolfe A.J."/>
        </authorList>
    </citation>
    <scope>NUCLEOTIDE SEQUENCE [LARGE SCALE GENOMIC DNA]</scope>
    <source>
        <strain evidence="6">UMB0959</strain>
    </source>
</reference>
<dbReference type="AlphaFoldDB" id="A0AAF1BUT3"/>
<dbReference type="GO" id="GO:0009307">
    <property type="term" value="P:DNA restriction-modification system"/>
    <property type="evidence" value="ECO:0007669"/>
    <property type="project" value="UniProtKB-KW"/>
</dbReference>
<evidence type="ECO:0000313" key="6">
    <source>
        <dbReference type="Proteomes" id="UP000243626"/>
    </source>
</evidence>
<evidence type="ECO:0000256" key="3">
    <source>
        <dbReference type="ARBA" id="ARBA00023125"/>
    </source>
</evidence>
<dbReference type="SUPFAM" id="SSF116734">
    <property type="entry name" value="DNA methylase specificity domain"/>
    <property type="match status" value="2"/>
</dbReference>
<evidence type="ECO:0000313" key="5">
    <source>
        <dbReference type="EMBL" id="WOS95466.1"/>
    </source>
</evidence>
<keyword evidence="3" id="KW-0238">DNA-binding</keyword>
<dbReference type="GO" id="GO:0016787">
    <property type="term" value="F:hydrolase activity"/>
    <property type="evidence" value="ECO:0007669"/>
    <property type="project" value="UniProtKB-KW"/>
</dbReference>
<dbReference type="PANTHER" id="PTHR30408:SF12">
    <property type="entry name" value="TYPE I RESTRICTION ENZYME MJAVIII SPECIFICITY SUBUNIT"/>
    <property type="match status" value="1"/>
</dbReference>
<keyword evidence="6" id="KW-1185">Reference proteome</keyword>
<keyword evidence="5" id="KW-0255">Endonuclease</keyword>
<dbReference type="InterPro" id="IPR044946">
    <property type="entry name" value="Restrct_endonuc_typeI_TRD_sf"/>
</dbReference>